<keyword evidence="2" id="KW-0813">Transport</keyword>
<dbReference type="AlphaFoldDB" id="A0A449BBQ9"/>
<dbReference type="InterPro" id="IPR003439">
    <property type="entry name" value="ABC_transporter-like_ATP-bd"/>
</dbReference>
<proteinExistence type="inferred from homology"/>
<evidence type="ECO:0000256" key="4">
    <source>
        <dbReference type="ARBA" id="ARBA00022840"/>
    </source>
</evidence>
<dbReference type="PANTHER" id="PTHR42798:SF4">
    <property type="entry name" value="ABC TRANSPORTER DOMAIN-CONTAINING PROTEIN"/>
    <property type="match status" value="1"/>
</dbReference>
<evidence type="ECO:0000259" key="5">
    <source>
        <dbReference type="PROSITE" id="PS50893"/>
    </source>
</evidence>
<reference evidence="6 7" key="1">
    <citation type="submission" date="2019-01" db="EMBL/GenBank/DDBJ databases">
        <authorList>
            <consortium name="Pathogen Informatics"/>
        </authorList>
    </citation>
    <scope>NUCLEOTIDE SEQUENCE [LARGE SCALE GENOMIC DNA]</scope>
    <source>
        <strain evidence="6 7">NCTC10138</strain>
    </source>
</reference>
<dbReference type="OrthoDB" id="9802264at2"/>
<name>A0A449BBQ9_HAPAX</name>
<dbReference type="PANTHER" id="PTHR42798">
    <property type="entry name" value="LIPOPROTEIN-RELEASING SYSTEM ATP-BINDING PROTEIN LOLD"/>
    <property type="match status" value="1"/>
</dbReference>
<dbReference type="GO" id="GO:0005524">
    <property type="term" value="F:ATP binding"/>
    <property type="evidence" value="ECO:0007669"/>
    <property type="project" value="UniProtKB-KW"/>
</dbReference>
<gene>
    <name evidence="6" type="primary">lolD_3</name>
    <name evidence="6" type="ORF">NCTC10138_00236</name>
</gene>
<dbReference type="InterPro" id="IPR027417">
    <property type="entry name" value="P-loop_NTPase"/>
</dbReference>
<dbReference type="KEGG" id="aaxa:NCTC10138_00236"/>
<dbReference type="PROSITE" id="PS50893">
    <property type="entry name" value="ABC_TRANSPORTER_2"/>
    <property type="match status" value="1"/>
</dbReference>
<dbReference type="SUPFAM" id="SSF52540">
    <property type="entry name" value="P-loop containing nucleoside triphosphate hydrolases"/>
    <property type="match status" value="1"/>
</dbReference>
<dbReference type="PROSITE" id="PS00211">
    <property type="entry name" value="ABC_TRANSPORTER_1"/>
    <property type="match status" value="1"/>
</dbReference>
<accession>A0A449BBQ9</accession>
<dbReference type="InterPro" id="IPR003593">
    <property type="entry name" value="AAA+_ATPase"/>
</dbReference>
<dbReference type="InterPro" id="IPR017871">
    <property type="entry name" value="ABC_transporter-like_CS"/>
</dbReference>
<dbReference type="Pfam" id="PF00005">
    <property type="entry name" value="ABC_tran"/>
    <property type="match status" value="1"/>
</dbReference>
<dbReference type="InterPro" id="IPR017911">
    <property type="entry name" value="MacB-like_ATP-bd"/>
</dbReference>
<dbReference type="SMART" id="SM00382">
    <property type="entry name" value="AAA"/>
    <property type="match status" value="1"/>
</dbReference>
<keyword evidence="6" id="KW-0378">Hydrolase</keyword>
<feature type="domain" description="ABC transporter" evidence="5">
    <location>
        <begin position="6"/>
        <end position="220"/>
    </location>
</feature>
<dbReference type="GO" id="GO:0016887">
    <property type="term" value="F:ATP hydrolysis activity"/>
    <property type="evidence" value="ECO:0007669"/>
    <property type="project" value="InterPro"/>
</dbReference>
<keyword evidence="3" id="KW-0547">Nucleotide-binding</keyword>
<evidence type="ECO:0000256" key="1">
    <source>
        <dbReference type="ARBA" id="ARBA00005417"/>
    </source>
</evidence>
<organism evidence="6 7">
    <name type="scientific">Haploplasma axanthum</name>
    <name type="common">Acholeplasma axanthum</name>
    <dbReference type="NCBI Taxonomy" id="29552"/>
    <lineage>
        <taxon>Bacteria</taxon>
        <taxon>Bacillati</taxon>
        <taxon>Mycoplasmatota</taxon>
        <taxon>Mollicutes</taxon>
        <taxon>Acholeplasmatales</taxon>
        <taxon>Acholeplasmataceae</taxon>
        <taxon>Haploplasma</taxon>
    </lineage>
</organism>
<dbReference type="RefSeq" id="WP_026390400.1">
    <property type="nucleotide sequence ID" value="NZ_LR215048.1"/>
</dbReference>
<comment type="similarity">
    <text evidence="1">Belongs to the ABC transporter superfamily.</text>
</comment>
<sequence>MCKILIKLKNIRKNYQNHCVLVNVNLDIYEGDFLMIIGKSGSGKSTLLNIIATLEKYDSGSIEYSQFLFEKSRNLNSLRGRNFGFVFQNYNLVEYLTMVENITLWRKKFDTETIHPYVYDIIKSLELTRLIKTPISKMSGGEKQRVAFARAVVSNPSVIFADEPTGNLDNYNKNIIMRLLSDEQKKGKTVIMVTHDLSLIKYATHVYVLESGEIKAYDNL</sequence>
<dbReference type="Proteomes" id="UP000289841">
    <property type="component" value="Chromosome"/>
</dbReference>
<dbReference type="EC" id="3.6.3.-" evidence="6"/>
<evidence type="ECO:0000256" key="3">
    <source>
        <dbReference type="ARBA" id="ARBA00022741"/>
    </source>
</evidence>
<dbReference type="CDD" id="cd03255">
    <property type="entry name" value="ABC_MJ0796_LolCDE_FtsE"/>
    <property type="match status" value="1"/>
</dbReference>
<dbReference type="Gene3D" id="3.40.50.300">
    <property type="entry name" value="P-loop containing nucleotide triphosphate hydrolases"/>
    <property type="match status" value="1"/>
</dbReference>
<evidence type="ECO:0000256" key="2">
    <source>
        <dbReference type="ARBA" id="ARBA00022448"/>
    </source>
</evidence>
<evidence type="ECO:0000313" key="6">
    <source>
        <dbReference type="EMBL" id="VEU79883.1"/>
    </source>
</evidence>
<dbReference type="STRING" id="1278311.GCA_000428705_00786"/>
<protein>
    <submittedName>
        <fullName evidence="6">ABC transporter, ATP-binding protein</fullName>
        <ecNumber evidence="6">3.6.3.-</ecNumber>
    </submittedName>
</protein>
<evidence type="ECO:0000313" key="7">
    <source>
        <dbReference type="Proteomes" id="UP000289841"/>
    </source>
</evidence>
<keyword evidence="4 6" id="KW-0067">ATP-binding</keyword>
<dbReference type="EMBL" id="LR215048">
    <property type="protein sequence ID" value="VEU79883.1"/>
    <property type="molecule type" value="Genomic_DNA"/>
</dbReference>
<keyword evidence="7" id="KW-1185">Reference proteome</keyword>